<feature type="domain" description="Luciferase" evidence="1">
    <location>
        <begin position="34"/>
        <end position="97"/>
    </location>
</feature>
<dbReference type="RefSeq" id="WP_380584863.1">
    <property type="nucleotide sequence ID" value="NZ_JBHSQJ010000075.1"/>
</dbReference>
<evidence type="ECO:0000313" key="3">
    <source>
        <dbReference type="Proteomes" id="UP001596174"/>
    </source>
</evidence>
<dbReference type="InterPro" id="IPR040841">
    <property type="entry name" value="Luciferase_dom"/>
</dbReference>
<reference evidence="3" key="1">
    <citation type="journal article" date="2019" name="Int. J. Syst. Evol. Microbiol.">
        <title>The Global Catalogue of Microorganisms (GCM) 10K type strain sequencing project: providing services to taxonomists for standard genome sequencing and annotation.</title>
        <authorList>
            <consortium name="The Broad Institute Genomics Platform"/>
            <consortium name="The Broad Institute Genome Sequencing Center for Infectious Disease"/>
            <person name="Wu L."/>
            <person name="Ma J."/>
        </authorList>
    </citation>
    <scope>NUCLEOTIDE SEQUENCE [LARGE SCALE GENOMIC DNA]</scope>
    <source>
        <strain evidence="3">JCM 4816</strain>
    </source>
</reference>
<organism evidence="2 3">
    <name type="scientific">Streptacidiphilus monticola</name>
    <dbReference type="NCBI Taxonomy" id="2161674"/>
    <lineage>
        <taxon>Bacteria</taxon>
        <taxon>Bacillati</taxon>
        <taxon>Actinomycetota</taxon>
        <taxon>Actinomycetes</taxon>
        <taxon>Kitasatosporales</taxon>
        <taxon>Streptomycetaceae</taxon>
        <taxon>Streptacidiphilus</taxon>
    </lineage>
</organism>
<keyword evidence="3" id="KW-1185">Reference proteome</keyword>
<name>A0ABW1G3D4_9ACTN</name>
<accession>A0ABW1G3D4</accession>
<proteinExistence type="predicted"/>
<dbReference type="Pfam" id="PF17648">
    <property type="entry name" value="Luciferase"/>
    <property type="match status" value="1"/>
</dbReference>
<dbReference type="EMBL" id="JBHSQJ010000075">
    <property type="protein sequence ID" value="MFC5909245.1"/>
    <property type="molecule type" value="Genomic_DNA"/>
</dbReference>
<sequence>MDAGTLARVQFESWAALTSVPPSCGHGTAFAFEGHEVVHLHDLDEADLQLTAPVIARLGPQLAASTAVRLPPVSDWITILLDVPADADLLIALTSVALQAHQHRGPTPLPTPCTRGLRRLPLALPRDDGNPHLLRSRAMSNHRYHLDVDGHSITLTVTGRHPCTAALLIDGKEEDIRRLSGKQPVELHGELADDAPRLITIQITPDPGRHAFQEASCALLMQDGTRRPLPSAG</sequence>
<gene>
    <name evidence="2" type="ORF">ACFP3V_18730</name>
</gene>
<evidence type="ECO:0000313" key="2">
    <source>
        <dbReference type="EMBL" id="MFC5909245.1"/>
    </source>
</evidence>
<dbReference type="Proteomes" id="UP001596174">
    <property type="component" value="Unassembled WGS sequence"/>
</dbReference>
<evidence type="ECO:0000259" key="1">
    <source>
        <dbReference type="Pfam" id="PF17648"/>
    </source>
</evidence>
<comment type="caution">
    <text evidence="2">The sequence shown here is derived from an EMBL/GenBank/DDBJ whole genome shotgun (WGS) entry which is preliminary data.</text>
</comment>
<protein>
    <submittedName>
        <fullName evidence="2">Luciferase family protein</fullName>
    </submittedName>
</protein>